<dbReference type="PANTHER" id="PTHR43280:SF28">
    <property type="entry name" value="HTH-TYPE TRANSCRIPTIONAL ACTIVATOR RHAS"/>
    <property type="match status" value="1"/>
</dbReference>
<evidence type="ECO:0000313" key="5">
    <source>
        <dbReference type="EMBL" id="VDC24832.1"/>
    </source>
</evidence>
<dbReference type="InterPro" id="IPR018062">
    <property type="entry name" value="HTH_AraC-typ_CS"/>
</dbReference>
<evidence type="ECO:0000259" key="4">
    <source>
        <dbReference type="PROSITE" id="PS01124"/>
    </source>
</evidence>
<dbReference type="SUPFAM" id="SSF46689">
    <property type="entry name" value="Homeodomain-like"/>
    <property type="match status" value="1"/>
</dbReference>
<dbReference type="PANTHER" id="PTHR43280">
    <property type="entry name" value="ARAC-FAMILY TRANSCRIPTIONAL REGULATOR"/>
    <property type="match status" value="1"/>
</dbReference>
<gene>
    <name evidence="5" type="primary">yesS</name>
    <name evidence="5" type="ORF">FILTAD_01104</name>
</gene>
<dbReference type="InterPro" id="IPR009057">
    <property type="entry name" value="Homeodomain-like_sf"/>
</dbReference>
<dbReference type="RefSeq" id="WP_415579407.1">
    <property type="nucleotide sequence ID" value="NZ_CBCRXF010000015.1"/>
</dbReference>
<dbReference type="InterPro" id="IPR018060">
    <property type="entry name" value="HTH_AraC"/>
</dbReference>
<evidence type="ECO:0000256" key="1">
    <source>
        <dbReference type="ARBA" id="ARBA00023015"/>
    </source>
</evidence>
<evidence type="ECO:0000256" key="3">
    <source>
        <dbReference type="ARBA" id="ARBA00023163"/>
    </source>
</evidence>
<dbReference type="GO" id="GO:0003700">
    <property type="term" value="F:DNA-binding transcription factor activity"/>
    <property type="evidence" value="ECO:0007669"/>
    <property type="project" value="InterPro"/>
</dbReference>
<keyword evidence="3" id="KW-0804">Transcription</keyword>
<dbReference type="PROSITE" id="PS00041">
    <property type="entry name" value="HTH_ARAC_FAMILY_1"/>
    <property type="match status" value="1"/>
</dbReference>
<evidence type="ECO:0000256" key="2">
    <source>
        <dbReference type="ARBA" id="ARBA00023125"/>
    </source>
</evidence>
<dbReference type="AlphaFoldDB" id="A0A3P5WU42"/>
<dbReference type="GO" id="GO:0043565">
    <property type="term" value="F:sequence-specific DNA binding"/>
    <property type="evidence" value="ECO:0007669"/>
    <property type="project" value="InterPro"/>
</dbReference>
<dbReference type="PROSITE" id="PS01124">
    <property type="entry name" value="HTH_ARAC_FAMILY_2"/>
    <property type="match status" value="1"/>
</dbReference>
<dbReference type="Gene3D" id="1.10.10.60">
    <property type="entry name" value="Homeodomain-like"/>
    <property type="match status" value="1"/>
</dbReference>
<sequence>MVRVRLTSILAQIRRYMTAKSLKMDALEQSYHALFEDTIREPVMYQILQGFISFSAQLLSTSKELSPIGRTLEEKARELIESNYWDPTWNLTACADQLKVHKSTLSRKFSKESAVSFRDALLNVRIREAKRLLSETDIPLTEVSRLTGFTYPTYFSAKFKKSTGFTPFEYRQS</sequence>
<proteinExistence type="predicted"/>
<protein>
    <submittedName>
        <fullName evidence="5">HTH-type transcriptional regulator YesS</fullName>
    </submittedName>
</protein>
<keyword evidence="2" id="KW-0238">DNA-binding</keyword>
<dbReference type="InterPro" id="IPR020449">
    <property type="entry name" value="Tscrpt_reg_AraC-type_HTH"/>
</dbReference>
<name>A0A3P5WU42_9BACL</name>
<evidence type="ECO:0000313" key="6">
    <source>
        <dbReference type="Proteomes" id="UP000270468"/>
    </source>
</evidence>
<dbReference type="Proteomes" id="UP000270468">
    <property type="component" value="Unassembled WGS sequence"/>
</dbReference>
<dbReference type="EMBL" id="UXAV01000031">
    <property type="protein sequence ID" value="VDC24832.1"/>
    <property type="molecule type" value="Genomic_DNA"/>
</dbReference>
<organism evidence="5 6">
    <name type="scientific">Filibacter tadaridae</name>
    <dbReference type="NCBI Taxonomy" id="2483811"/>
    <lineage>
        <taxon>Bacteria</taxon>
        <taxon>Bacillati</taxon>
        <taxon>Bacillota</taxon>
        <taxon>Bacilli</taxon>
        <taxon>Bacillales</taxon>
        <taxon>Caryophanaceae</taxon>
        <taxon>Filibacter</taxon>
    </lineage>
</organism>
<reference evidence="5 6" key="1">
    <citation type="submission" date="2018-11" db="EMBL/GenBank/DDBJ databases">
        <authorList>
            <person name="Criscuolo A."/>
        </authorList>
    </citation>
    <scope>NUCLEOTIDE SEQUENCE [LARGE SCALE GENOMIC DNA]</scope>
    <source>
        <strain evidence="5">ATB-66</strain>
    </source>
</reference>
<keyword evidence="6" id="KW-1185">Reference proteome</keyword>
<keyword evidence="1" id="KW-0805">Transcription regulation</keyword>
<dbReference type="Pfam" id="PF12833">
    <property type="entry name" value="HTH_18"/>
    <property type="match status" value="1"/>
</dbReference>
<accession>A0A3P5WU42</accession>
<feature type="domain" description="HTH araC/xylS-type" evidence="4">
    <location>
        <begin position="74"/>
        <end position="173"/>
    </location>
</feature>
<dbReference type="SMART" id="SM00342">
    <property type="entry name" value="HTH_ARAC"/>
    <property type="match status" value="1"/>
</dbReference>
<dbReference type="PRINTS" id="PR00032">
    <property type="entry name" value="HTHARAC"/>
</dbReference>